<evidence type="ECO:0000256" key="3">
    <source>
        <dbReference type="ARBA" id="ARBA00022692"/>
    </source>
</evidence>
<dbReference type="GO" id="GO:0015556">
    <property type="term" value="F:C4-dicarboxylate transmembrane transporter activity"/>
    <property type="evidence" value="ECO:0007669"/>
    <property type="project" value="UniProtKB-ARBA"/>
</dbReference>
<dbReference type="GO" id="GO:0005886">
    <property type="term" value="C:plasma membrane"/>
    <property type="evidence" value="ECO:0007669"/>
    <property type="project" value="TreeGrafter"/>
</dbReference>
<feature type="transmembrane region" description="Helical" evidence="6">
    <location>
        <begin position="311"/>
        <end position="330"/>
    </location>
</feature>
<dbReference type="InterPro" id="IPR001898">
    <property type="entry name" value="SLC13A/DASS"/>
</dbReference>
<dbReference type="PANTHER" id="PTHR10283:SF82">
    <property type="entry name" value="SOLUTE CARRIER FAMILY 13 MEMBER 2"/>
    <property type="match status" value="1"/>
</dbReference>
<dbReference type="EMBL" id="KT163536">
    <property type="protein sequence ID" value="AKN21486.1"/>
    <property type="molecule type" value="mRNA"/>
</dbReference>
<feature type="transmembrane region" description="Helical" evidence="6">
    <location>
        <begin position="350"/>
        <end position="370"/>
    </location>
</feature>
<name>A0A0H3YIY6_SCHMD</name>
<keyword evidence="5 6" id="KW-0472">Membrane</keyword>
<feature type="transmembrane region" description="Helical" evidence="6">
    <location>
        <begin position="432"/>
        <end position="465"/>
    </location>
</feature>
<accession>A0A0H3YIY6</accession>
<dbReference type="AlphaFoldDB" id="A0A0H3YIY6"/>
<keyword evidence="3 6" id="KW-0812">Transmembrane</keyword>
<dbReference type="PANTHER" id="PTHR10283">
    <property type="entry name" value="SOLUTE CARRIER FAMILY 13 MEMBER"/>
    <property type="match status" value="1"/>
</dbReference>
<evidence type="ECO:0000256" key="6">
    <source>
        <dbReference type="SAM" id="Phobius"/>
    </source>
</evidence>
<evidence type="ECO:0000313" key="7">
    <source>
        <dbReference type="EMBL" id="AKN21486.1"/>
    </source>
</evidence>
<dbReference type="CDD" id="cd01115">
    <property type="entry name" value="SLC13_permease"/>
    <property type="match status" value="1"/>
</dbReference>
<protein>
    <submittedName>
        <fullName evidence="7">Slc13a-7</fullName>
    </submittedName>
</protein>
<comment type="subcellular location">
    <subcellularLocation>
        <location evidence="1">Membrane</location>
        <topology evidence="1">Multi-pass membrane protein</topology>
    </subcellularLocation>
</comment>
<proteinExistence type="evidence at transcript level"/>
<feature type="transmembrane region" description="Helical" evidence="6">
    <location>
        <begin position="253"/>
        <end position="277"/>
    </location>
</feature>
<evidence type="ECO:0000256" key="4">
    <source>
        <dbReference type="ARBA" id="ARBA00022989"/>
    </source>
</evidence>
<sequence>MKALMYVKLYWETLVIILVPLLLLPLVISGNKPMQCAYVVLVVAIFWITEVLNLPVTSLIPIVLFPTFGILTPKMIAACYMKDVSIMLIGGLIVAKTVEKQKLHKRLALGILKIMGPNPAFQYFGFMFATWFLSMWISNTATAAMMVTLAEAVAQQWRYLSSYRENRHQNINTVSETIVNGAYESHTRFDIGEDCDREIKKTDKISKGLFLSVAYAAACGGIATIPGTGANIVFYGYMEERYGSRINLNFSNFMLFTFPISVINVLIAWMLLSLRYIGFNTIFKRRVDPVRDGRIMKLINQEYIKLGNIKYGEISTLIVFILMVLLWILRDPGTPIWGLLFTHKTQSGKVVKYWGDSITAILAALLVFILPSKNPFKHIHNNEKLNNWKFIENNFSWGVVFLFGGGFALAAGCEESGLSPIIGNSLTYLKNLPHFIIIFIISLGVSFLTEVTSNIATATVLLPIVLNMAEAIKMHPLILGLSSTIACSFSFCLPAANPPNAIVFSTGRVRVIDMASSGFMLNIICVLILSVMVYFYSVPIFNTNTFPDWISANKSQI</sequence>
<feature type="transmembrane region" description="Helical" evidence="6">
    <location>
        <begin position="6"/>
        <end position="26"/>
    </location>
</feature>
<feature type="transmembrane region" description="Helical" evidence="6">
    <location>
        <begin position="391"/>
        <end position="412"/>
    </location>
</feature>
<reference evidence="7" key="1">
    <citation type="journal article" date="2015" name="Elife">
        <title>Stem cells and fluid flow drive cyst formation in an invertebrate excretory organ.</title>
        <authorList>
            <person name="Thi-Kim Vu H."/>
            <person name="Rink J.C."/>
            <person name="McKinney S.A."/>
            <person name="McClain M."/>
            <person name="Lakshmanaperumal N."/>
            <person name="Alexander R."/>
            <person name="Sanchez Alvarado A."/>
        </authorList>
    </citation>
    <scope>NUCLEOTIDE SEQUENCE</scope>
</reference>
<feature type="transmembrane region" description="Helical" evidence="6">
    <location>
        <begin position="75"/>
        <end position="95"/>
    </location>
</feature>
<feature type="transmembrane region" description="Helical" evidence="6">
    <location>
        <begin position="131"/>
        <end position="154"/>
    </location>
</feature>
<organism evidence="7">
    <name type="scientific">Schmidtea mediterranea</name>
    <name type="common">Freshwater planarian flatworm</name>
    <dbReference type="NCBI Taxonomy" id="79327"/>
    <lineage>
        <taxon>Eukaryota</taxon>
        <taxon>Metazoa</taxon>
        <taxon>Spiralia</taxon>
        <taxon>Lophotrochozoa</taxon>
        <taxon>Platyhelminthes</taxon>
        <taxon>Rhabditophora</taxon>
        <taxon>Seriata</taxon>
        <taxon>Tricladida</taxon>
        <taxon>Continenticola</taxon>
        <taxon>Geoplanoidea</taxon>
        <taxon>Dugesiidae</taxon>
        <taxon>Schmidtea</taxon>
    </lineage>
</organism>
<feature type="transmembrane region" description="Helical" evidence="6">
    <location>
        <begin position="107"/>
        <end position="125"/>
    </location>
</feature>
<feature type="transmembrane region" description="Helical" evidence="6">
    <location>
        <begin position="38"/>
        <end position="63"/>
    </location>
</feature>
<evidence type="ECO:0000256" key="1">
    <source>
        <dbReference type="ARBA" id="ARBA00004141"/>
    </source>
</evidence>
<feature type="transmembrane region" description="Helical" evidence="6">
    <location>
        <begin position="209"/>
        <end position="233"/>
    </location>
</feature>
<dbReference type="OrthoDB" id="6493944at2759"/>
<dbReference type="GO" id="GO:0005310">
    <property type="term" value="F:dicarboxylic acid transmembrane transporter activity"/>
    <property type="evidence" value="ECO:0007669"/>
    <property type="project" value="UniProtKB-ARBA"/>
</dbReference>
<dbReference type="Pfam" id="PF00939">
    <property type="entry name" value="Na_sulph_symp"/>
    <property type="match status" value="1"/>
</dbReference>
<comment type="similarity">
    <text evidence="2">Belongs to the SLC13A/DASS transporter (TC 2.A.47) family. NADC subfamily.</text>
</comment>
<evidence type="ECO:0000256" key="2">
    <source>
        <dbReference type="ARBA" id="ARBA00006772"/>
    </source>
</evidence>
<evidence type="ECO:0000256" key="5">
    <source>
        <dbReference type="ARBA" id="ARBA00023136"/>
    </source>
</evidence>
<feature type="transmembrane region" description="Helical" evidence="6">
    <location>
        <begin position="516"/>
        <end position="536"/>
    </location>
</feature>
<gene>
    <name evidence="7" type="primary">slc13a-7</name>
</gene>
<keyword evidence="4 6" id="KW-1133">Transmembrane helix</keyword>